<dbReference type="AlphaFoldDB" id="A0A399FWW8"/>
<gene>
    <name evidence="1" type="ORF">B9J77_04800</name>
</gene>
<comment type="caution">
    <text evidence="1">The sequence shown here is derived from an EMBL/GenBank/DDBJ whole genome shotgun (WGS) entry which is preliminary data.</text>
</comment>
<sequence>MPTARDKKPRVSELPKVAASVQSELKYLRSLMEETVSAHLIKRQAQIESIVLAISERESAEEEDWLKDIRIMQRSLRSLKVQPEKGRFRDIKKMTALISNLRRIMEKW</sequence>
<name>A0A399FWW8_UNCN2</name>
<evidence type="ECO:0000313" key="1">
    <source>
        <dbReference type="EMBL" id="RIH99711.1"/>
    </source>
</evidence>
<accession>A0A399FWW8</accession>
<reference evidence="1 2" key="1">
    <citation type="submission" date="2018-08" db="EMBL/GenBank/DDBJ databases">
        <title>Draft genome of candidate division NPL-UPA2 bacterium Unc8 that adapted to ultra-basic serpentinizing groundwater.</title>
        <authorList>
            <person name="Ishii S."/>
            <person name="Suzuki S."/>
            <person name="Nealson K.H."/>
        </authorList>
    </citation>
    <scope>NUCLEOTIDE SEQUENCE [LARGE SCALE GENOMIC DNA]</scope>
    <source>
        <strain evidence="1">Unc8</strain>
    </source>
</reference>
<dbReference type="EMBL" id="NDHY01000014">
    <property type="protein sequence ID" value="RIH99711.1"/>
    <property type="molecule type" value="Genomic_DNA"/>
</dbReference>
<evidence type="ECO:0000313" key="2">
    <source>
        <dbReference type="Proteomes" id="UP000266287"/>
    </source>
</evidence>
<proteinExistence type="predicted"/>
<protein>
    <submittedName>
        <fullName evidence="1">Uncharacterized protein</fullName>
    </submittedName>
</protein>
<dbReference type="Proteomes" id="UP000266287">
    <property type="component" value="Unassembled WGS sequence"/>
</dbReference>
<organism evidence="1 2">
    <name type="scientific">candidate division NPL-UPA2 bacterium Unc8</name>
    <dbReference type="NCBI Taxonomy" id="1980939"/>
    <lineage>
        <taxon>Bacteria</taxon>
    </lineage>
</organism>